<evidence type="ECO:0000313" key="8">
    <source>
        <dbReference type="Proteomes" id="UP001454036"/>
    </source>
</evidence>
<dbReference type="GO" id="GO:0012505">
    <property type="term" value="C:endomembrane system"/>
    <property type="evidence" value="ECO:0007669"/>
    <property type="project" value="TreeGrafter"/>
</dbReference>
<dbReference type="InterPro" id="IPR029454">
    <property type="entry name" value="ODR-4-like"/>
</dbReference>
<reference evidence="7 8" key="1">
    <citation type="submission" date="2024-01" db="EMBL/GenBank/DDBJ databases">
        <title>The complete chloroplast genome sequence of Lithospermum erythrorhizon: insights into the phylogenetic relationship among Boraginaceae species and the maternal lineages of purple gromwells.</title>
        <authorList>
            <person name="Okada T."/>
            <person name="Watanabe K."/>
        </authorList>
    </citation>
    <scope>NUCLEOTIDE SEQUENCE [LARGE SCALE GENOMIC DNA]</scope>
</reference>
<comment type="subcellular location">
    <subcellularLocation>
        <location evidence="1">Membrane</location>
    </subcellularLocation>
</comment>
<dbReference type="PANTHER" id="PTHR33966">
    <property type="entry name" value="PROTEIN ODR-4 HOMOLOG"/>
    <property type="match status" value="1"/>
</dbReference>
<dbReference type="Proteomes" id="UP001454036">
    <property type="component" value="Unassembled WGS sequence"/>
</dbReference>
<keyword evidence="8" id="KW-1185">Reference proteome</keyword>
<comment type="similarity">
    <text evidence="2">Belongs to the ODR-4 family.</text>
</comment>
<organism evidence="7 8">
    <name type="scientific">Lithospermum erythrorhizon</name>
    <name type="common">Purple gromwell</name>
    <name type="synonym">Lithospermum officinale var. erythrorhizon</name>
    <dbReference type="NCBI Taxonomy" id="34254"/>
    <lineage>
        <taxon>Eukaryota</taxon>
        <taxon>Viridiplantae</taxon>
        <taxon>Streptophyta</taxon>
        <taxon>Embryophyta</taxon>
        <taxon>Tracheophyta</taxon>
        <taxon>Spermatophyta</taxon>
        <taxon>Magnoliopsida</taxon>
        <taxon>eudicotyledons</taxon>
        <taxon>Gunneridae</taxon>
        <taxon>Pentapetalae</taxon>
        <taxon>asterids</taxon>
        <taxon>lamiids</taxon>
        <taxon>Boraginales</taxon>
        <taxon>Boraginaceae</taxon>
        <taxon>Boraginoideae</taxon>
        <taxon>Lithospermeae</taxon>
        <taxon>Lithospermum</taxon>
    </lineage>
</organism>
<evidence type="ECO:0000256" key="1">
    <source>
        <dbReference type="ARBA" id="ARBA00004370"/>
    </source>
</evidence>
<gene>
    <name evidence="7" type="ORF">LIER_24614</name>
</gene>
<evidence type="ECO:0000256" key="6">
    <source>
        <dbReference type="SAM" id="Phobius"/>
    </source>
</evidence>
<accession>A0AAV3R4Y5</accession>
<dbReference type="Pfam" id="PF14778">
    <property type="entry name" value="ODR4-like"/>
    <property type="match status" value="1"/>
</dbReference>
<dbReference type="AlphaFoldDB" id="A0AAV3R4Y5"/>
<keyword evidence="3 6" id="KW-0812">Transmembrane</keyword>
<evidence type="ECO:0000256" key="3">
    <source>
        <dbReference type="ARBA" id="ARBA00022692"/>
    </source>
</evidence>
<sequence length="482" mass="52953">MVKSVIGEEKQLKAAEDRLSQSSVHSEVGLVIGKLSRSLDRGFVYHLIPSPPNESGEQACSIIEGESKKRGSSKSNSLCIDKDWIAEHARQVSTMLVGGVKVVGIYIWANQNAFQNSTLSLCQTVKGVAEAATFSETFDHRLLIHVSYSPRRWTCWNCSLGSNITSGSLRPCDFKMGRVLTALQTFRCTYGIDLRFPICREAGSNIKKLSDILSIGISSHAKELKGSKVLIDGNLVIDDEQSLSNNIHDVEILLPFMQDRFAEACSDKEVVGVLTLSGAISSFAYLNQKEVISQAVADIKDDIIRSLQSRLDILSDEAEREADIGTEDGGDHQTTNEKPVPQLLLQLERKNCSLLFPRRVFVPWLGGINICDYIQPSETIEVIKYHCIELMSMQTPPDSSTISEPEIEALTLRSSNGSTFWDIAIPGSSASINMKSDSRNNKSAGNTAANKKATKSLDISMIIAALVLFISILLGLFLFVFQ</sequence>
<comment type="caution">
    <text evidence="7">The sequence shown here is derived from an EMBL/GenBank/DDBJ whole genome shotgun (WGS) entry which is preliminary data.</text>
</comment>
<dbReference type="GO" id="GO:0008104">
    <property type="term" value="P:intracellular protein localization"/>
    <property type="evidence" value="ECO:0007669"/>
    <property type="project" value="TreeGrafter"/>
</dbReference>
<evidence type="ECO:0008006" key="9">
    <source>
        <dbReference type="Google" id="ProtNLM"/>
    </source>
</evidence>
<dbReference type="EMBL" id="BAABME010007193">
    <property type="protein sequence ID" value="GAA0170323.1"/>
    <property type="molecule type" value="Genomic_DNA"/>
</dbReference>
<evidence type="ECO:0000256" key="2">
    <source>
        <dbReference type="ARBA" id="ARBA00010131"/>
    </source>
</evidence>
<evidence type="ECO:0000256" key="5">
    <source>
        <dbReference type="ARBA" id="ARBA00023136"/>
    </source>
</evidence>
<proteinExistence type="inferred from homology"/>
<evidence type="ECO:0000313" key="7">
    <source>
        <dbReference type="EMBL" id="GAA0170323.1"/>
    </source>
</evidence>
<feature type="transmembrane region" description="Helical" evidence="6">
    <location>
        <begin position="459"/>
        <end position="481"/>
    </location>
</feature>
<evidence type="ECO:0000256" key="4">
    <source>
        <dbReference type="ARBA" id="ARBA00022989"/>
    </source>
</evidence>
<keyword evidence="4 6" id="KW-1133">Transmembrane helix</keyword>
<protein>
    <recommendedName>
        <fullName evidence="9">Protein odr-4 homolog</fullName>
    </recommendedName>
</protein>
<keyword evidence="5 6" id="KW-0472">Membrane</keyword>
<dbReference type="GO" id="GO:0016020">
    <property type="term" value="C:membrane"/>
    <property type="evidence" value="ECO:0007669"/>
    <property type="project" value="UniProtKB-SubCell"/>
</dbReference>
<name>A0AAV3R4Y5_LITER</name>
<dbReference type="PANTHER" id="PTHR33966:SF1">
    <property type="entry name" value="PROTEIN ODR-4 HOMOLOG"/>
    <property type="match status" value="1"/>
</dbReference>